<dbReference type="EMBL" id="PJQL01004415">
    <property type="protein sequence ID" value="RCH79569.1"/>
    <property type="molecule type" value="Genomic_DNA"/>
</dbReference>
<protein>
    <submittedName>
        <fullName evidence="1">Uncharacterized protein</fullName>
    </submittedName>
</protein>
<organism evidence="1 2">
    <name type="scientific">Rhizopus azygosporus</name>
    <name type="common">Rhizopus microsporus var. azygosporus</name>
    <dbReference type="NCBI Taxonomy" id="86630"/>
    <lineage>
        <taxon>Eukaryota</taxon>
        <taxon>Fungi</taxon>
        <taxon>Fungi incertae sedis</taxon>
        <taxon>Mucoromycota</taxon>
        <taxon>Mucoromycotina</taxon>
        <taxon>Mucoromycetes</taxon>
        <taxon>Mucorales</taxon>
        <taxon>Mucorineae</taxon>
        <taxon>Rhizopodaceae</taxon>
        <taxon>Rhizopus</taxon>
    </lineage>
</organism>
<sequence length="146" mass="16256">MSYVLLIKPYRMHPDFAQYGEEFDGPFNARTQGYCEESPISANDTISRQVDLLQKANAASPLNSGIISSVARPVTMLPKDVIMSVIKEQGLCTRYLYPARTPLFDDPDNDIFFRWTGTVNDYSKAVPKGSISSERPEVIVSCVEGV</sequence>
<dbReference type="Proteomes" id="UP000252139">
    <property type="component" value="Unassembled WGS sequence"/>
</dbReference>
<comment type="caution">
    <text evidence="1">The sequence shown here is derived from an EMBL/GenBank/DDBJ whole genome shotgun (WGS) entry which is preliminary data.</text>
</comment>
<evidence type="ECO:0000313" key="2">
    <source>
        <dbReference type="Proteomes" id="UP000252139"/>
    </source>
</evidence>
<gene>
    <name evidence="1" type="ORF">CU097_002117</name>
</gene>
<evidence type="ECO:0000313" key="1">
    <source>
        <dbReference type="EMBL" id="RCH79569.1"/>
    </source>
</evidence>
<accession>A0A367IPL1</accession>
<name>A0A367IPL1_RHIAZ</name>
<keyword evidence="2" id="KW-1185">Reference proteome</keyword>
<dbReference type="AlphaFoldDB" id="A0A367IPL1"/>
<reference evidence="1 2" key="1">
    <citation type="journal article" date="2018" name="G3 (Bethesda)">
        <title>Phylogenetic and Phylogenomic Definition of Rhizopus Species.</title>
        <authorList>
            <person name="Gryganskyi A.P."/>
            <person name="Golan J."/>
            <person name="Dolatabadi S."/>
            <person name="Mondo S."/>
            <person name="Robb S."/>
            <person name="Idnurm A."/>
            <person name="Muszewska A."/>
            <person name="Steczkiewicz K."/>
            <person name="Masonjones S."/>
            <person name="Liao H.L."/>
            <person name="Gajdeczka M.T."/>
            <person name="Anike F."/>
            <person name="Vuek A."/>
            <person name="Anishchenko I.M."/>
            <person name="Voigt K."/>
            <person name="de Hoog G.S."/>
            <person name="Smith M.E."/>
            <person name="Heitman J."/>
            <person name="Vilgalys R."/>
            <person name="Stajich J.E."/>
        </authorList>
    </citation>
    <scope>NUCLEOTIDE SEQUENCE [LARGE SCALE GENOMIC DNA]</scope>
    <source>
        <strain evidence="1 2">CBS 357.93</strain>
    </source>
</reference>
<proteinExistence type="predicted"/>
<dbReference type="OrthoDB" id="2248794at2759"/>